<name>A0ABT9W5P0_9BACI</name>
<dbReference type="SUPFAM" id="SSF51445">
    <property type="entry name" value="(Trans)glycosidases"/>
    <property type="match status" value="1"/>
</dbReference>
<evidence type="ECO:0000313" key="3">
    <source>
        <dbReference type="Proteomes" id="UP001235840"/>
    </source>
</evidence>
<dbReference type="SUPFAM" id="SSF49785">
    <property type="entry name" value="Galactose-binding domain-like"/>
    <property type="match status" value="1"/>
</dbReference>
<feature type="domain" description="GH18" evidence="1">
    <location>
        <begin position="5"/>
        <end position="288"/>
    </location>
</feature>
<reference evidence="2 3" key="1">
    <citation type="submission" date="2023-07" db="EMBL/GenBank/DDBJ databases">
        <title>Genomic Encyclopedia of Type Strains, Phase IV (KMG-IV): sequencing the most valuable type-strain genomes for metagenomic binning, comparative biology and taxonomic classification.</title>
        <authorList>
            <person name="Goeker M."/>
        </authorList>
    </citation>
    <scope>NUCLEOTIDE SEQUENCE [LARGE SCALE GENOMIC DNA]</scope>
    <source>
        <strain evidence="2 3">DSM 12751</strain>
    </source>
</reference>
<dbReference type="Gene3D" id="3.20.20.80">
    <property type="entry name" value="Glycosidases"/>
    <property type="match status" value="1"/>
</dbReference>
<dbReference type="PANTHER" id="PTHR46066:SF2">
    <property type="entry name" value="CHITINASE DOMAIN-CONTAINING PROTEIN 1"/>
    <property type="match status" value="1"/>
</dbReference>
<dbReference type="InterPro" id="IPR008979">
    <property type="entry name" value="Galactose-bd-like_sf"/>
</dbReference>
<proteinExistence type="predicted"/>
<dbReference type="Proteomes" id="UP001235840">
    <property type="component" value="Unassembled WGS sequence"/>
</dbReference>
<evidence type="ECO:0000313" key="2">
    <source>
        <dbReference type="EMBL" id="MDQ0168440.1"/>
    </source>
</evidence>
<dbReference type="Pfam" id="PF00704">
    <property type="entry name" value="Glyco_hydro_18"/>
    <property type="match status" value="1"/>
</dbReference>
<dbReference type="InterPro" id="IPR001223">
    <property type="entry name" value="Glyco_hydro18_cat"/>
</dbReference>
<dbReference type="PROSITE" id="PS51910">
    <property type="entry name" value="GH18_2"/>
    <property type="match status" value="1"/>
</dbReference>
<protein>
    <submittedName>
        <fullName evidence="2">Spore germination protein YaaH</fullName>
    </submittedName>
</protein>
<comment type="caution">
    <text evidence="2">The sequence shown here is derived from an EMBL/GenBank/DDBJ whole genome shotgun (WGS) entry which is preliminary data.</text>
</comment>
<dbReference type="PANTHER" id="PTHR46066">
    <property type="entry name" value="CHITINASE DOMAIN-CONTAINING PROTEIN 1 FAMILY MEMBER"/>
    <property type="match status" value="1"/>
</dbReference>
<dbReference type="RefSeq" id="WP_307398172.1">
    <property type="nucleotide sequence ID" value="NZ_BAAADK010000012.1"/>
</dbReference>
<gene>
    <name evidence="2" type="ORF">J2S11_004402</name>
</gene>
<accession>A0ABT9W5P0</accession>
<keyword evidence="3" id="KW-1185">Reference proteome</keyword>
<dbReference type="EMBL" id="JAUSTY010000032">
    <property type="protein sequence ID" value="MDQ0168440.1"/>
    <property type="molecule type" value="Genomic_DNA"/>
</dbReference>
<dbReference type="InterPro" id="IPR017853">
    <property type="entry name" value="GH"/>
</dbReference>
<sequence>MQTNRTKHRQFMTWPRTKGHLESMRRIGPKLTQLGLFFFDVRHDGSLWSSVDTIENNEAGRTPVLQDIMQVAQQVKEQWPHITMLLTIKNDGFESIFRSILTDPAAQNRLIGELHRILDEFSWCDGVDIDLERGPNDLKEEIYTLLERFYSEVKGRASNRHVHIDLPPMTGPGVTVGPENWCEYERIAPLCDTAQIMTYGFAWSGSAPGATTPIPWLRSVLRYATQAFHPEQVFTGAPAYGHRWQITDYPENVGQSNNWRGVAGGFEPFLRWMLGDLSHTDQYRTGTETQAYIPYASFYEDTDYCHWLYLHVYDYPGADDVDSTSLTRESYDGKRFLTAYSKRQVTSFTGTVVDQRGTDYVSRSGAMGEDQSFDFVYPRTPAPLRDGNGNIIGYEDPGYARWQFSVSTTGQYDLVVRVNFPWWSNQRLGFMLNGQRHTVGNVPQWYPYFRTTHWVSIGRFQLSSGTHTLELRGQDSQVNTQFYGFRVCQSFSDEHYAGEAAYTLKPRTFTDRDRNPAWPHENKFKLTLETLRRAPEHVHVWYDDFRDWDRVLPSNMYNIVSGSWQVAKSTSDPSARPYSWLTGSGEVRITYDQFEHLSVRATLRLDQLYGRAGVVFGNVWLCVNTHYGRIDLYEGESLLGTYYPSNPLRSGTMYTIRVRVRGREVCGYLGTTKILTRQLSSSPQSSFGLKSDVTMTTDLLIAADAHWYYPQEALEVKLPNGDWETLGRIPRIGVTWNQHWGFFQLLEGEERDTRQKGEDGLPTSLSLDWDYVHSSIFELSAPQDYPVELRVKDIGAWVSNLFLGDADGFSIVVFPDADTMLRIADIAAYEFGILGVGMWTIGQEDERLWEMLIDHA</sequence>
<evidence type="ECO:0000259" key="1">
    <source>
        <dbReference type="PROSITE" id="PS51910"/>
    </source>
</evidence>
<dbReference type="Gene3D" id="2.60.120.260">
    <property type="entry name" value="Galactose-binding domain-like"/>
    <property type="match status" value="1"/>
</dbReference>
<organism evidence="2 3">
    <name type="scientific">Caldalkalibacillus horti</name>
    <dbReference type="NCBI Taxonomy" id="77523"/>
    <lineage>
        <taxon>Bacteria</taxon>
        <taxon>Bacillati</taxon>
        <taxon>Bacillota</taxon>
        <taxon>Bacilli</taxon>
        <taxon>Bacillales</taxon>
        <taxon>Bacillaceae</taxon>
        <taxon>Caldalkalibacillus</taxon>
    </lineage>
</organism>